<accession>A0A7X9RX61</accession>
<comment type="caution">
    <text evidence="3">The sequence shown here is derived from an EMBL/GenBank/DDBJ whole genome shotgun (WGS) entry which is preliminary data.</text>
</comment>
<feature type="chain" id="PRO_5031575683" description="Protein BatD" evidence="2">
    <location>
        <begin position="22"/>
        <end position="597"/>
    </location>
</feature>
<protein>
    <recommendedName>
        <fullName evidence="5">Protein BatD</fullName>
    </recommendedName>
</protein>
<evidence type="ECO:0000313" key="4">
    <source>
        <dbReference type="Proteomes" id="UP000576082"/>
    </source>
</evidence>
<evidence type="ECO:0000313" key="3">
    <source>
        <dbReference type="EMBL" id="NME70381.1"/>
    </source>
</evidence>
<feature type="transmembrane region" description="Helical" evidence="1">
    <location>
        <begin position="518"/>
        <end position="538"/>
    </location>
</feature>
<organism evidence="3 4">
    <name type="scientific">Flammeovirga aprica JL-4</name>
    <dbReference type="NCBI Taxonomy" id="694437"/>
    <lineage>
        <taxon>Bacteria</taxon>
        <taxon>Pseudomonadati</taxon>
        <taxon>Bacteroidota</taxon>
        <taxon>Cytophagia</taxon>
        <taxon>Cytophagales</taxon>
        <taxon>Flammeovirgaceae</taxon>
        <taxon>Flammeovirga</taxon>
    </lineage>
</organism>
<sequence>MKYFYLSLVFVFLLSLGKVNAQVFKFEKPAKSEKITTKLLSNGNKNSRWKQVIFTEAKPSKSNSLITDALMVDFGVIDNQSKEINLFCTGGFSDAEIEVFYVGDTDFFSIDIDTTQNVWQKFHETKFTKRPLKDLKVKIRAKSLEKGQHKSFLAFRIDQQLYRVALKSNTKKAIPSDREDVNLNLGLVEADSTGFTDFSFTTLGELPLEIEYTGDTSAFIFMIEGDTIHSSTKQTIVPSSDSLVLSFLPIATVLGDKYGELILKNNYVEQHVFITSRVSKIRGEVFWKDTTTVLTKNISFEKEKLYSPLDTIWLNASFYNDSDYDTLFTIDSLIDIQLPPSLKYQWNAKNIQPRSADAIQIPLTLVKSYDLSKDLEGEITVTVKEDSSSTSHKFEYKPFEKLMKEVQNNIPEKLQFTSHKDTFEIKVPFLNTGKNAVYPSPKTFINELQLPKGIQMYYGTPRVRPWQKGYVSIYLTPYDSINFHKTKVDTLSLNIYGTNTTTSIELIQQPWTEILKDYLMEIVLGIALIILIVLGILSPRIIKLLKSKYADYKKEVALKHKKELYQEMEDLMKESSLEDVSFKEGLTFLKKELDKNE</sequence>
<gene>
    <name evidence="3" type="ORF">HHU12_20560</name>
</gene>
<reference evidence="3 4" key="1">
    <citation type="submission" date="2020-04" db="EMBL/GenBank/DDBJ databases">
        <title>Flammeovirga sp. SR4, a novel species isolated from seawater.</title>
        <authorList>
            <person name="Wang X."/>
        </authorList>
    </citation>
    <scope>NUCLEOTIDE SEQUENCE [LARGE SCALE GENOMIC DNA]</scope>
    <source>
        <strain evidence="3 4">ATCC 23126</strain>
    </source>
</reference>
<evidence type="ECO:0008006" key="5">
    <source>
        <dbReference type="Google" id="ProtNLM"/>
    </source>
</evidence>
<keyword evidence="4" id="KW-1185">Reference proteome</keyword>
<keyword evidence="1" id="KW-0472">Membrane</keyword>
<name>A0A7X9RX61_9BACT</name>
<proteinExistence type="predicted"/>
<keyword evidence="2" id="KW-0732">Signal</keyword>
<feature type="signal peptide" evidence="2">
    <location>
        <begin position="1"/>
        <end position="21"/>
    </location>
</feature>
<dbReference type="EMBL" id="JABANE010000062">
    <property type="protein sequence ID" value="NME70381.1"/>
    <property type="molecule type" value="Genomic_DNA"/>
</dbReference>
<dbReference type="Proteomes" id="UP000576082">
    <property type="component" value="Unassembled WGS sequence"/>
</dbReference>
<keyword evidence="1" id="KW-0812">Transmembrane</keyword>
<keyword evidence="1" id="KW-1133">Transmembrane helix</keyword>
<dbReference type="RefSeq" id="WP_169658619.1">
    <property type="nucleotide sequence ID" value="NZ_JABANE010000062.1"/>
</dbReference>
<evidence type="ECO:0000256" key="1">
    <source>
        <dbReference type="SAM" id="Phobius"/>
    </source>
</evidence>
<dbReference type="AlphaFoldDB" id="A0A7X9RX61"/>
<evidence type="ECO:0000256" key="2">
    <source>
        <dbReference type="SAM" id="SignalP"/>
    </source>
</evidence>